<evidence type="ECO:0000256" key="4">
    <source>
        <dbReference type="ARBA" id="ARBA00022989"/>
    </source>
</evidence>
<accession>A0ABS9VFM4</accession>
<proteinExistence type="predicted"/>
<dbReference type="RefSeq" id="WP_241414116.1">
    <property type="nucleotide sequence ID" value="NZ_JAKZGO010000018.1"/>
</dbReference>
<evidence type="ECO:0000256" key="6">
    <source>
        <dbReference type="SAM" id="Phobius"/>
    </source>
</evidence>
<evidence type="ECO:0000256" key="1">
    <source>
        <dbReference type="ARBA" id="ARBA00004651"/>
    </source>
</evidence>
<dbReference type="Pfam" id="PF12704">
    <property type="entry name" value="MacB_PCD"/>
    <property type="match status" value="1"/>
</dbReference>
<protein>
    <submittedName>
        <fullName evidence="9">FtsX-like permease family protein</fullName>
    </submittedName>
</protein>
<feature type="transmembrane region" description="Helical" evidence="6">
    <location>
        <begin position="755"/>
        <end position="775"/>
    </location>
</feature>
<dbReference type="PANTHER" id="PTHR30572:SF18">
    <property type="entry name" value="ABC-TYPE MACROLIDE FAMILY EXPORT SYSTEM PERMEASE COMPONENT 2"/>
    <property type="match status" value="1"/>
</dbReference>
<feature type="transmembrane region" description="Helical" evidence="6">
    <location>
        <begin position="721"/>
        <end position="740"/>
    </location>
</feature>
<keyword evidence="3 6" id="KW-0812">Transmembrane</keyword>
<dbReference type="Pfam" id="PF02687">
    <property type="entry name" value="FtsX"/>
    <property type="match status" value="2"/>
</dbReference>
<name>A0ABS9VFM4_9BACT</name>
<feature type="domain" description="ABC3 transporter permease C-terminal" evidence="7">
    <location>
        <begin position="291"/>
        <end position="407"/>
    </location>
</feature>
<sequence length="792" mass="88672">MIYNNIIIAWRNLSKRKLYASINIFGLSLGISSCMLVFALVWHINSFDKYHKNADNIYRLVTNTFEGSREYHTPGVPAVLPEAFQNDFSGIESSVLISGGHNGLITVQEAGQAKYFMESGVAYTTDAFFEVFDRQVESGQSVNILKKSNQAVISKKYAEKLFGSTDVIGKTFQFQKGDLYAVTAVMEDFPKNTDFPFEVFLSYENLKKSRESGGWNSIHSDDQFYLVIKEDHVKESINSGLAAFVEKYLGENNRENRTHLLQPLTEIHFDERYSNFRYQVSSHTNKIMIGVAIFLLLTASINFINLSTALSGKRSKEVGLRKVFGGNSSNIAGQFLSETGIICLFAVFIAFVISSLAMPYMNDFLGTEADFSIIFSPIGLLTVFSIWLIISLISGAYPSLIISKLNPIGAIREQNQSKQSKTYVLRKGLVVFQFMITQFFIIGTLVLVMQMNHLRSADIGFQKDAVATFTLPERDLDKSRILAERLRNLPNVDMVSVSFTEPASGSSSSTNAIMVESNEEYTVHIKPADEYYLDTYGLELLYGENLIKEDTITRYLATESFAKKAGFENAEDLLGVYVNIGGIEAPVAGVVRDFYSRSLKSEIEPTFIFQNHHHFRTVGVKVSEANANLVMEEAGEIFVNLYPEYPFEYSFLDEKIANFYESEQRMSTLFIIFSCIAVVVGCIGLYGLVSYMAAMKTKEIGVRKVLGASSAQVLTMFSKEYVALLLIAFALAAPLAGYLMEKWLEDYASKIQLSWQFYLFSLLLVAGIAFLTVGYKSIQAAWANPSVSLKSE</sequence>
<organism evidence="9 10">
    <name type="scientific">Belliella alkalica</name>
    <dbReference type="NCBI Taxonomy" id="1730871"/>
    <lineage>
        <taxon>Bacteria</taxon>
        <taxon>Pseudomonadati</taxon>
        <taxon>Bacteroidota</taxon>
        <taxon>Cytophagia</taxon>
        <taxon>Cytophagales</taxon>
        <taxon>Cyclobacteriaceae</taxon>
        <taxon>Belliella</taxon>
    </lineage>
</organism>
<feature type="domain" description="MacB-like periplasmic core" evidence="8">
    <location>
        <begin position="22"/>
        <end position="223"/>
    </location>
</feature>
<feature type="transmembrane region" description="Helical" evidence="6">
    <location>
        <begin position="331"/>
        <end position="353"/>
    </location>
</feature>
<dbReference type="InterPro" id="IPR050250">
    <property type="entry name" value="Macrolide_Exporter_MacB"/>
</dbReference>
<reference evidence="9" key="1">
    <citation type="submission" date="2022-03" db="EMBL/GenBank/DDBJ databases">
        <title>De novo assembled genomes of Belliella spp. (Cyclobacteriaceae) strains.</title>
        <authorList>
            <person name="Szabo A."/>
            <person name="Korponai K."/>
            <person name="Felfoldi T."/>
        </authorList>
    </citation>
    <scope>NUCLEOTIDE SEQUENCE</scope>
    <source>
        <strain evidence="9">DSM 111903</strain>
    </source>
</reference>
<keyword evidence="10" id="KW-1185">Reference proteome</keyword>
<feature type="transmembrane region" description="Helical" evidence="6">
    <location>
        <begin position="669"/>
        <end position="694"/>
    </location>
</feature>
<comment type="caution">
    <text evidence="9">The sequence shown here is derived from an EMBL/GenBank/DDBJ whole genome shotgun (WGS) entry which is preliminary data.</text>
</comment>
<evidence type="ECO:0000313" key="9">
    <source>
        <dbReference type="EMBL" id="MCH7415221.1"/>
    </source>
</evidence>
<keyword evidence="2" id="KW-1003">Cell membrane</keyword>
<evidence type="ECO:0000256" key="5">
    <source>
        <dbReference type="ARBA" id="ARBA00023136"/>
    </source>
</evidence>
<evidence type="ECO:0000256" key="3">
    <source>
        <dbReference type="ARBA" id="ARBA00022692"/>
    </source>
</evidence>
<feature type="transmembrane region" description="Helical" evidence="6">
    <location>
        <begin position="21"/>
        <end position="44"/>
    </location>
</feature>
<feature type="transmembrane region" description="Helical" evidence="6">
    <location>
        <begin position="287"/>
        <end position="310"/>
    </location>
</feature>
<evidence type="ECO:0000259" key="7">
    <source>
        <dbReference type="Pfam" id="PF02687"/>
    </source>
</evidence>
<dbReference type="InterPro" id="IPR003838">
    <property type="entry name" value="ABC3_permease_C"/>
</dbReference>
<keyword evidence="4 6" id="KW-1133">Transmembrane helix</keyword>
<feature type="domain" description="ABC3 transporter permease C-terminal" evidence="7">
    <location>
        <begin position="671"/>
        <end position="785"/>
    </location>
</feature>
<keyword evidence="5 6" id="KW-0472">Membrane</keyword>
<evidence type="ECO:0000256" key="2">
    <source>
        <dbReference type="ARBA" id="ARBA00022475"/>
    </source>
</evidence>
<gene>
    <name evidence="9" type="ORF">MM213_17105</name>
</gene>
<evidence type="ECO:0000313" key="10">
    <source>
        <dbReference type="Proteomes" id="UP001165430"/>
    </source>
</evidence>
<dbReference type="Proteomes" id="UP001165430">
    <property type="component" value="Unassembled WGS sequence"/>
</dbReference>
<dbReference type="EMBL" id="JAKZGO010000018">
    <property type="protein sequence ID" value="MCH7415221.1"/>
    <property type="molecule type" value="Genomic_DNA"/>
</dbReference>
<dbReference type="InterPro" id="IPR025857">
    <property type="entry name" value="MacB_PCD"/>
</dbReference>
<comment type="subcellular location">
    <subcellularLocation>
        <location evidence="1">Cell membrane</location>
        <topology evidence="1">Multi-pass membrane protein</topology>
    </subcellularLocation>
</comment>
<feature type="transmembrane region" description="Helical" evidence="6">
    <location>
        <begin position="428"/>
        <end position="449"/>
    </location>
</feature>
<feature type="transmembrane region" description="Helical" evidence="6">
    <location>
        <begin position="373"/>
        <end position="397"/>
    </location>
</feature>
<evidence type="ECO:0000259" key="8">
    <source>
        <dbReference type="Pfam" id="PF12704"/>
    </source>
</evidence>
<dbReference type="PANTHER" id="PTHR30572">
    <property type="entry name" value="MEMBRANE COMPONENT OF TRANSPORTER-RELATED"/>
    <property type="match status" value="1"/>
</dbReference>